<protein>
    <recommendedName>
        <fullName evidence="3">Reverse transcriptase domain-containing protein</fullName>
    </recommendedName>
</protein>
<sequence>MGLDVGFTRYVDDYRFFGKTITDLELVRNMLVKVFRSHELSFNEAKIKLFKGFEVQKQAHFENYPALRPIIKGNWRTSFSFDKYQIIHENLSLMIDNADIPTLKAALTGFKNKIVRGKIQFKNDQIVLSFLEFLIKVAYVLPLVCMQTYKLIAEIVNTIAPAIRHRCWKRLYAEFEYIRENYSDTDLEIWYFYVLSEAGTSRETSTVVSKYLKKNDNLSPILLTVLIKPRSKAGNTRIESILSSQVDDWQTASQSKWWLPLSKLWIDSSGLIRDREIRKLFLSINKSNHIQWNKLGIIEFLRQQTTETQQNPTRKD</sequence>
<reference evidence="2" key="1">
    <citation type="journal article" date="2019" name="Int. J. Syst. Evol. Microbiol.">
        <title>The Global Catalogue of Microorganisms (GCM) 10K type strain sequencing project: providing services to taxonomists for standard genome sequencing and annotation.</title>
        <authorList>
            <consortium name="The Broad Institute Genomics Platform"/>
            <consortium name="The Broad Institute Genome Sequencing Center for Infectious Disease"/>
            <person name="Wu L."/>
            <person name="Ma J."/>
        </authorList>
    </citation>
    <scope>NUCLEOTIDE SEQUENCE [LARGE SCALE GENOMIC DNA]</scope>
    <source>
        <strain evidence="2">CCM 8912</strain>
    </source>
</reference>
<dbReference type="RefSeq" id="WP_125757905.1">
    <property type="nucleotide sequence ID" value="NZ_JBHTOK010000018.1"/>
</dbReference>
<keyword evidence="2" id="KW-1185">Reference proteome</keyword>
<organism evidence="1 2">
    <name type="scientific">Lacticaseibacillus hegangensis</name>
    <dbReference type="NCBI Taxonomy" id="2486010"/>
    <lineage>
        <taxon>Bacteria</taxon>
        <taxon>Bacillati</taxon>
        <taxon>Bacillota</taxon>
        <taxon>Bacilli</taxon>
        <taxon>Lactobacillales</taxon>
        <taxon>Lactobacillaceae</taxon>
        <taxon>Lacticaseibacillus</taxon>
    </lineage>
</organism>
<evidence type="ECO:0000313" key="1">
    <source>
        <dbReference type="EMBL" id="MFD1440562.1"/>
    </source>
</evidence>
<dbReference type="EMBL" id="JBHTOK010000018">
    <property type="protein sequence ID" value="MFD1440562.1"/>
    <property type="molecule type" value="Genomic_DNA"/>
</dbReference>
<name>A0ABW4CXI9_9LACO</name>
<accession>A0ABW4CXI9</accession>
<proteinExistence type="predicted"/>
<comment type="caution">
    <text evidence="1">The sequence shown here is derived from an EMBL/GenBank/DDBJ whole genome shotgun (WGS) entry which is preliminary data.</text>
</comment>
<evidence type="ECO:0008006" key="3">
    <source>
        <dbReference type="Google" id="ProtNLM"/>
    </source>
</evidence>
<evidence type="ECO:0000313" key="2">
    <source>
        <dbReference type="Proteomes" id="UP001597212"/>
    </source>
</evidence>
<gene>
    <name evidence="1" type="ORF">ACFQ5K_04045</name>
</gene>
<dbReference type="Proteomes" id="UP001597212">
    <property type="component" value="Unassembled WGS sequence"/>
</dbReference>